<evidence type="ECO:0000256" key="4">
    <source>
        <dbReference type="ARBA" id="ARBA00023002"/>
    </source>
</evidence>
<accession>A0A1I7TXU7</accession>
<dbReference type="InterPro" id="IPR002401">
    <property type="entry name" value="Cyt_P450_E_grp-I"/>
</dbReference>
<dbReference type="AlphaFoldDB" id="A0A1I7TXU7"/>
<dbReference type="PANTHER" id="PTHR24300">
    <property type="entry name" value="CYTOCHROME P450 508A4-RELATED"/>
    <property type="match status" value="1"/>
</dbReference>
<dbReference type="Pfam" id="PF00067">
    <property type="entry name" value="p450"/>
    <property type="match status" value="1"/>
</dbReference>
<sequence length="499" mass="57374">MLFILILTTLLAILIVKQYQKSRKLPPGPIAFPLIGNIPQLVYQAWRNKGIVPAFEHFRKTYGNVFTIWMGPFPHISIADYETNHEVFVKNGNRYKQRFLAPIFEECNEGHGLVFANGEIWAEMRRFTMLTFRNMGVGRDIMQERVLEEIDARCDELDATAVNGQTVIQHSEFFELMVGSMINSLLVGKRFEAHNQPEFFHIRHLLDKLNEFFTIFDMIVPVWFLKKFFPKRYEATRDGMNAIADYVGKVAEQRVKDVKSGKYILDEENPKDFVDAFLIKMEQENKNGGHPAYTMKSLKFVLSDLWSAGHDTTATTLTSGFNQLVNHPEVVRKIRNELMRITDNGSRRLTLQDRTETHYLNATIAEIQRHASILNVNFWKVSDSPTTINGYQLDSGEILTAQVSAIHVNEDIFKDAGKFDPERFIENEKLIHQIIPFGIGKRSCVGENIARTNLYLMLGNLLLRYDIQPHEKLPSTADQLPFSSAKIPDKSAKIQFIKL</sequence>
<keyword evidence="10" id="KW-1185">Reference proteome</keyword>
<dbReference type="STRING" id="1561998.A0A1I7TXU7"/>
<evidence type="ECO:0000313" key="10">
    <source>
        <dbReference type="Proteomes" id="UP000095282"/>
    </source>
</evidence>
<dbReference type="PANTHER" id="PTHR24300:SF81">
    <property type="entry name" value="CYTOCHROME P450 FAMILY"/>
    <property type="match status" value="1"/>
</dbReference>
<comment type="cofactor">
    <cofactor evidence="1 7">
        <name>heme</name>
        <dbReference type="ChEBI" id="CHEBI:30413"/>
    </cofactor>
</comment>
<dbReference type="GO" id="GO:0006805">
    <property type="term" value="P:xenobiotic metabolic process"/>
    <property type="evidence" value="ECO:0007669"/>
    <property type="project" value="TreeGrafter"/>
</dbReference>
<dbReference type="InterPro" id="IPR050182">
    <property type="entry name" value="Cytochrome_P450_fam2"/>
</dbReference>
<dbReference type="WBParaSite" id="Csp11.Scaffold629.g12880.t1">
    <property type="protein sequence ID" value="Csp11.Scaffold629.g12880.t1"/>
    <property type="gene ID" value="Csp11.Scaffold629.g12880"/>
</dbReference>
<dbReference type="GO" id="GO:0016712">
    <property type="term" value="F:oxidoreductase activity, acting on paired donors, with incorporation or reduction of molecular oxygen, reduced flavin or flavoprotein as one donor, and incorporation of one atom of oxygen"/>
    <property type="evidence" value="ECO:0007669"/>
    <property type="project" value="TreeGrafter"/>
</dbReference>
<evidence type="ECO:0000256" key="3">
    <source>
        <dbReference type="ARBA" id="ARBA00022723"/>
    </source>
</evidence>
<evidence type="ECO:0000256" key="8">
    <source>
        <dbReference type="RuleBase" id="RU000461"/>
    </source>
</evidence>
<evidence type="ECO:0000256" key="9">
    <source>
        <dbReference type="SAM" id="SignalP"/>
    </source>
</evidence>
<feature type="signal peptide" evidence="9">
    <location>
        <begin position="1"/>
        <end position="18"/>
    </location>
</feature>
<dbReference type="eggNOG" id="KOG0156">
    <property type="taxonomic scope" value="Eukaryota"/>
</dbReference>
<dbReference type="GO" id="GO:0005737">
    <property type="term" value="C:cytoplasm"/>
    <property type="evidence" value="ECO:0007669"/>
    <property type="project" value="TreeGrafter"/>
</dbReference>
<keyword evidence="9" id="KW-0732">Signal</keyword>
<dbReference type="PRINTS" id="PR00385">
    <property type="entry name" value="P450"/>
</dbReference>
<keyword evidence="5 7" id="KW-0408">Iron</keyword>
<evidence type="ECO:0000256" key="7">
    <source>
        <dbReference type="PIRSR" id="PIRSR602401-1"/>
    </source>
</evidence>
<dbReference type="Proteomes" id="UP000095282">
    <property type="component" value="Unplaced"/>
</dbReference>
<dbReference type="InterPro" id="IPR001128">
    <property type="entry name" value="Cyt_P450"/>
</dbReference>
<feature type="binding site" description="axial binding residue" evidence="7">
    <location>
        <position position="444"/>
    </location>
    <ligand>
        <name>heme</name>
        <dbReference type="ChEBI" id="CHEBI:30413"/>
    </ligand>
    <ligandPart>
        <name>Fe</name>
        <dbReference type="ChEBI" id="CHEBI:18248"/>
    </ligandPart>
</feature>
<keyword evidence="3 7" id="KW-0479">Metal-binding</keyword>
<dbReference type="GO" id="GO:0005506">
    <property type="term" value="F:iron ion binding"/>
    <property type="evidence" value="ECO:0007669"/>
    <property type="project" value="InterPro"/>
</dbReference>
<dbReference type="InterPro" id="IPR017972">
    <property type="entry name" value="Cyt_P450_CS"/>
</dbReference>
<dbReference type="InterPro" id="IPR036396">
    <property type="entry name" value="Cyt_P450_sf"/>
</dbReference>
<dbReference type="GO" id="GO:0020037">
    <property type="term" value="F:heme binding"/>
    <property type="evidence" value="ECO:0007669"/>
    <property type="project" value="InterPro"/>
</dbReference>
<feature type="chain" id="PRO_5009308082" evidence="9">
    <location>
        <begin position="19"/>
        <end position="499"/>
    </location>
</feature>
<dbReference type="Gene3D" id="1.10.630.10">
    <property type="entry name" value="Cytochrome P450"/>
    <property type="match status" value="1"/>
</dbReference>
<evidence type="ECO:0000256" key="5">
    <source>
        <dbReference type="ARBA" id="ARBA00023004"/>
    </source>
</evidence>
<reference evidence="11" key="1">
    <citation type="submission" date="2016-11" db="UniProtKB">
        <authorList>
            <consortium name="WormBaseParasite"/>
        </authorList>
    </citation>
    <scope>IDENTIFICATION</scope>
</reference>
<keyword evidence="6 8" id="KW-0503">Monooxygenase</keyword>
<dbReference type="PRINTS" id="PR00463">
    <property type="entry name" value="EP450I"/>
</dbReference>
<dbReference type="FunFam" id="1.10.630.10:FF:000036">
    <property type="entry name" value="CYtochrome P450 family"/>
    <property type="match status" value="1"/>
</dbReference>
<evidence type="ECO:0000256" key="2">
    <source>
        <dbReference type="ARBA" id="ARBA00010617"/>
    </source>
</evidence>
<keyword evidence="4 8" id="KW-0560">Oxidoreductase</keyword>
<dbReference type="SUPFAM" id="SSF48264">
    <property type="entry name" value="Cytochrome P450"/>
    <property type="match status" value="1"/>
</dbReference>
<evidence type="ECO:0000256" key="6">
    <source>
        <dbReference type="ARBA" id="ARBA00023033"/>
    </source>
</evidence>
<keyword evidence="7 8" id="KW-0349">Heme</keyword>
<protein>
    <submittedName>
        <fullName evidence="11">CYtochrome P450 family</fullName>
    </submittedName>
</protein>
<dbReference type="PROSITE" id="PS00086">
    <property type="entry name" value="CYTOCHROME_P450"/>
    <property type="match status" value="1"/>
</dbReference>
<dbReference type="CDD" id="cd20617">
    <property type="entry name" value="CYP1_2-like"/>
    <property type="match status" value="1"/>
</dbReference>
<comment type="similarity">
    <text evidence="2 8">Belongs to the cytochrome P450 family.</text>
</comment>
<proteinExistence type="inferred from homology"/>
<evidence type="ECO:0000256" key="1">
    <source>
        <dbReference type="ARBA" id="ARBA00001971"/>
    </source>
</evidence>
<organism evidence="10 11">
    <name type="scientific">Caenorhabditis tropicalis</name>
    <dbReference type="NCBI Taxonomy" id="1561998"/>
    <lineage>
        <taxon>Eukaryota</taxon>
        <taxon>Metazoa</taxon>
        <taxon>Ecdysozoa</taxon>
        <taxon>Nematoda</taxon>
        <taxon>Chromadorea</taxon>
        <taxon>Rhabditida</taxon>
        <taxon>Rhabditina</taxon>
        <taxon>Rhabditomorpha</taxon>
        <taxon>Rhabditoidea</taxon>
        <taxon>Rhabditidae</taxon>
        <taxon>Peloderinae</taxon>
        <taxon>Caenorhabditis</taxon>
    </lineage>
</organism>
<dbReference type="GO" id="GO:0006082">
    <property type="term" value="P:organic acid metabolic process"/>
    <property type="evidence" value="ECO:0007669"/>
    <property type="project" value="TreeGrafter"/>
</dbReference>
<evidence type="ECO:0000313" key="11">
    <source>
        <dbReference type="WBParaSite" id="Csp11.Scaffold629.g12880.t1"/>
    </source>
</evidence>
<name>A0A1I7TXU7_9PELO</name>